<comment type="caution">
    <text evidence="1">The sequence shown here is derived from an EMBL/GenBank/DDBJ whole genome shotgun (WGS) entry which is preliminary data.</text>
</comment>
<accession>A0A5J4YXU7</accession>
<evidence type="ECO:0000313" key="1">
    <source>
        <dbReference type="EMBL" id="KAA8495493.1"/>
    </source>
</evidence>
<proteinExistence type="predicted"/>
<evidence type="ECO:0000313" key="2">
    <source>
        <dbReference type="Proteomes" id="UP000324585"/>
    </source>
</evidence>
<reference evidence="2" key="1">
    <citation type="journal article" date="2019" name="Nat. Commun.">
        <title>Expansion of phycobilisome linker gene families in mesophilic red algae.</title>
        <authorList>
            <person name="Lee J."/>
            <person name="Kim D."/>
            <person name="Bhattacharya D."/>
            <person name="Yoon H.S."/>
        </authorList>
    </citation>
    <scope>NUCLEOTIDE SEQUENCE [LARGE SCALE GENOMIC DNA]</scope>
    <source>
        <strain evidence="2">CCMP 1328</strain>
    </source>
</reference>
<organism evidence="1 2">
    <name type="scientific">Porphyridium purpureum</name>
    <name type="common">Red alga</name>
    <name type="synonym">Porphyridium cruentum</name>
    <dbReference type="NCBI Taxonomy" id="35688"/>
    <lineage>
        <taxon>Eukaryota</taxon>
        <taxon>Rhodophyta</taxon>
        <taxon>Bangiophyceae</taxon>
        <taxon>Porphyridiales</taxon>
        <taxon>Porphyridiaceae</taxon>
        <taxon>Porphyridium</taxon>
    </lineage>
</organism>
<name>A0A5J4YXU7_PORPP</name>
<dbReference type="Proteomes" id="UP000324585">
    <property type="component" value="Unassembled WGS sequence"/>
</dbReference>
<sequence>MNWRARYRCQTRLALKVRWAGLKLVLIKEARVQKTCSAYGTVKANITGANVSTHGSAACSATAMKLDAIGAKNTLKWELPRVAHPGIAMGTTARAFQAIAKNSHLLHLGRL</sequence>
<gene>
    <name evidence="1" type="ORF">FVE85_1648</name>
</gene>
<keyword evidence="2" id="KW-1185">Reference proteome</keyword>
<dbReference type="EMBL" id="VRMN01000003">
    <property type="protein sequence ID" value="KAA8495493.1"/>
    <property type="molecule type" value="Genomic_DNA"/>
</dbReference>
<protein>
    <submittedName>
        <fullName evidence="1">Uncharacterized protein</fullName>
    </submittedName>
</protein>
<dbReference type="AlphaFoldDB" id="A0A5J4YXU7"/>